<keyword evidence="4" id="KW-1185">Reference proteome</keyword>
<name>A0A914W0G0_9BILA</name>
<dbReference type="Gene3D" id="1.10.287.1490">
    <property type="match status" value="1"/>
</dbReference>
<evidence type="ECO:0000256" key="3">
    <source>
        <dbReference type="SAM" id="MobiDB-lite"/>
    </source>
</evidence>
<dbReference type="AlphaFoldDB" id="A0A914W0G0"/>
<feature type="coiled-coil region" evidence="2">
    <location>
        <begin position="314"/>
        <end position="469"/>
    </location>
</feature>
<feature type="compositionally biased region" description="Basic and acidic residues" evidence="3">
    <location>
        <begin position="671"/>
        <end position="682"/>
    </location>
</feature>
<proteinExistence type="predicted"/>
<dbReference type="PANTHER" id="PTHR18870">
    <property type="entry name" value="PROTEIN TAG-278-RELATED"/>
    <property type="match status" value="1"/>
</dbReference>
<feature type="region of interest" description="Disordered" evidence="3">
    <location>
        <begin position="620"/>
        <end position="788"/>
    </location>
</feature>
<evidence type="ECO:0000256" key="1">
    <source>
        <dbReference type="ARBA" id="ARBA00023054"/>
    </source>
</evidence>
<keyword evidence="1 2" id="KW-0175">Coiled coil</keyword>
<feature type="coiled-coil region" evidence="2">
    <location>
        <begin position="243"/>
        <end position="277"/>
    </location>
</feature>
<protein>
    <submittedName>
        <fullName evidence="5">Nuclear mitotic apparatus protein 1</fullName>
    </submittedName>
</protein>
<feature type="compositionally biased region" description="Basic and acidic residues" evidence="3">
    <location>
        <begin position="557"/>
        <end position="576"/>
    </location>
</feature>
<accession>A0A914W0G0</accession>
<feature type="compositionally biased region" description="Basic and acidic residues" evidence="3">
    <location>
        <begin position="751"/>
        <end position="764"/>
    </location>
</feature>
<feature type="compositionally biased region" description="Polar residues" evidence="3">
    <location>
        <begin position="734"/>
        <end position="748"/>
    </location>
</feature>
<organism evidence="4 5">
    <name type="scientific">Plectus sambesii</name>
    <dbReference type="NCBI Taxonomy" id="2011161"/>
    <lineage>
        <taxon>Eukaryota</taxon>
        <taxon>Metazoa</taxon>
        <taxon>Ecdysozoa</taxon>
        <taxon>Nematoda</taxon>
        <taxon>Chromadorea</taxon>
        <taxon>Plectida</taxon>
        <taxon>Plectina</taxon>
        <taxon>Plectoidea</taxon>
        <taxon>Plectidae</taxon>
        <taxon>Plectus</taxon>
    </lineage>
</organism>
<dbReference type="Proteomes" id="UP000887566">
    <property type="component" value="Unplaced"/>
</dbReference>
<feature type="coiled-coil region" evidence="2">
    <location>
        <begin position="1"/>
        <end position="201"/>
    </location>
</feature>
<evidence type="ECO:0000313" key="4">
    <source>
        <dbReference type="Proteomes" id="UP000887566"/>
    </source>
</evidence>
<evidence type="ECO:0000313" key="5">
    <source>
        <dbReference type="WBParaSite" id="PSAMB.scaffold2891size20702.g19497.t2"/>
    </source>
</evidence>
<dbReference type="PANTHER" id="PTHR18870:SF9">
    <property type="entry name" value="PROTEIN TAG-278-RELATED"/>
    <property type="match status" value="1"/>
</dbReference>
<reference evidence="5" key="1">
    <citation type="submission" date="2022-11" db="UniProtKB">
        <authorList>
            <consortium name="WormBaseParasite"/>
        </authorList>
    </citation>
    <scope>IDENTIFICATION</scope>
</reference>
<dbReference type="WBParaSite" id="PSAMB.scaffold2891size20702.g19497.t2">
    <property type="protein sequence ID" value="PSAMB.scaffold2891size20702.g19497.t2"/>
    <property type="gene ID" value="PSAMB.scaffold2891size20702.g19497"/>
</dbReference>
<sequence length="788" mass="90287">LEEARTETNQALQKLSTVEHELLETKKKYREQEEELHRKSNLLHIVEAAKNKLEGVIKDLQAEVKALKNKVEFLEKERANLQSQSESQAKLQNSQVHALEAVLESVTKEKETTKEHYEHLMEQERAQADERELAMKKEFGNKLNEIEEQYNGLRDHFDTNLVDERITVRKQKVEEDYERRIAALHADNESLEAEVTSLRSKLHVLLSGHELPSSHSFKEQTETMDRQSRPQQEALMTDLIAKSGRLNRELEEARVHLDEKQQTIRDLQDKCRNCNLHDERHKDELDAIKDQLRAELATEISQNSATSNADDMQVAEFKNEIALLREQIAELEKAEDASSSKQADELQETITSLNATIEQLNARIESLESANGSEENSEVQAKLNSAQSELTQRTTEHEAKVNQLLEEIETKQKRIDALEVREVELREEIERELRSKFAEAAAENHVADVEGFEKQLQDYKEHADAKEKEQGERIHLLTEECGAKDKQIEALHGRVKTLMTEVGNIQMELEKKSNELRNFGKKTDEYIRKREQQQTHALEKKIQNLQAEHDQALSHLQQREKELEEQLNSLKEEKSKPVQSEEVQTVDAPEEQQPSAQQLTELEQQLKEKDELIEKLRRDLVEHCCEPPEVEDTSEGRRKDRSQSLAVVGDDKFRRRAANKFQCLVNQMTKGPDKKTTSKSVEKLNVVNPQPAAAKPPPTPSSRDKSPAAARSKSPSLLTRLRDRSPNKARSPAISEQSAASSSKNLLSPTDAERPASVIEERRRSSPARPLFSRTKQAGSEKRPAWKV</sequence>
<feature type="region of interest" description="Disordered" evidence="3">
    <location>
        <begin position="557"/>
        <end position="597"/>
    </location>
</feature>
<feature type="compositionally biased region" description="Basic and acidic residues" evidence="3">
    <location>
        <begin position="779"/>
        <end position="788"/>
    </location>
</feature>
<feature type="compositionally biased region" description="Low complexity" evidence="3">
    <location>
        <begin position="707"/>
        <end position="716"/>
    </location>
</feature>
<evidence type="ECO:0000256" key="2">
    <source>
        <dbReference type="SAM" id="Coils"/>
    </source>
</evidence>